<dbReference type="GO" id="GO:0060294">
    <property type="term" value="P:cilium movement involved in cell motility"/>
    <property type="evidence" value="ECO:0007669"/>
    <property type="project" value="InterPro"/>
</dbReference>
<evidence type="ECO:0000256" key="5">
    <source>
        <dbReference type="ARBA" id="ARBA00023273"/>
    </source>
</evidence>
<evidence type="ECO:0000256" key="2">
    <source>
        <dbReference type="ARBA" id="ARBA00022490"/>
    </source>
</evidence>
<dbReference type="Pfam" id="PF04712">
    <property type="entry name" value="Radial_spoke"/>
    <property type="match status" value="1"/>
</dbReference>
<dbReference type="CDD" id="cd22963">
    <property type="entry name" value="DD_CrRSP4-like"/>
    <property type="match status" value="1"/>
</dbReference>
<keyword evidence="7" id="KW-1185">Reference proteome</keyword>
<sequence length="148" mass="15882">MAPQRNGLGVLQPSNTQTGAMEEGLDDLLFDLDLNEAERAALHAKLELLRTSDESGISLYDHLSELLAEVLTNPEPGQAVDNLERISERLKVTRVTSAGSARSRSDGGVGPGLESGVETAVLPVERDATFHGEMAMLKVWCANHGAKF</sequence>
<protein>
    <submittedName>
        <fullName evidence="6">Radial spoke head protein 4 homolog A</fullName>
    </submittedName>
</protein>
<keyword evidence="3" id="KW-0969">Cilium</keyword>
<dbReference type="Proteomes" id="UP000762676">
    <property type="component" value="Unassembled WGS sequence"/>
</dbReference>
<reference evidence="6 7" key="1">
    <citation type="journal article" date="2021" name="Elife">
        <title>Chloroplast acquisition without the gene transfer in kleptoplastic sea slugs, Plakobranchus ocellatus.</title>
        <authorList>
            <person name="Maeda T."/>
            <person name="Takahashi S."/>
            <person name="Yoshida T."/>
            <person name="Shimamura S."/>
            <person name="Takaki Y."/>
            <person name="Nagai Y."/>
            <person name="Toyoda A."/>
            <person name="Suzuki Y."/>
            <person name="Arimoto A."/>
            <person name="Ishii H."/>
            <person name="Satoh N."/>
            <person name="Nishiyama T."/>
            <person name="Hasebe M."/>
            <person name="Maruyama T."/>
            <person name="Minagawa J."/>
            <person name="Obokata J."/>
            <person name="Shigenobu S."/>
        </authorList>
    </citation>
    <scope>NUCLEOTIDE SEQUENCE [LARGE SCALE GENOMIC DNA]</scope>
</reference>
<dbReference type="GO" id="GO:0060271">
    <property type="term" value="P:cilium assembly"/>
    <property type="evidence" value="ECO:0007669"/>
    <property type="project" value="InterPro"/>
</dbReference>
<comment type="caution">
    <text evidence="6">The sequence shown here is derived from an EMBL/GenBank/DDBJ whole genome shotgun (WGS) entry which is preliminary data.</text>
</comment>
<gene>
    <name evidence="6" type="ORF">ElyMa_004759700</name>
</gene>
<proteinExistence type="predicted"/>
<accession>A0AAV4IEW7</accession>
<dbReference type="EMBL" id="BMAT01009553">
    <property type="protein sequence ID" value="GFS08564.1"/>
    <property type="molecule type" value="Genomic_DNA"/>
</dbReference>
<comment type="subcellular location">
    <subcellularLocation>
        <location evidence="1">Cytoplasm</location>
        <location evidence="1">Cytoskeleton</location>
        <location evidence="1">Cilium axoneme</location>
    </subcellularLocation>
</comment>
<keyword evidence="4" id="KW-0206">Cytoskeleton</keyword>
<dbReference type="InterPro" id="IPR006802">
    <property type="entry name" value="Radial_spoke"/>
</dbReference>
<dbReference type="AlphaFoldDB" id="A0AAV4IEW7"/>
<evidence type="ECO:0000256" key="3">
    <source>
        <dbReference type="ARBA" id="ARBA00023069"/>
    </source>
</evidence>
<name>A0AAV4IEW7_9GAST</name>
<evidence type="ECO:0000256" key="1">
    <source>
        <dbReference type="ARBA" id="ARBA00004430"/>
    </source>
</evidence>
<dbReference type="GO" id="GO:0001534">
    <property type="term" value="C:radial spoke"/>
    <property type="evidence" value="ECO:0007669"/>
    <property type="project" value="InterPro"/>
</dbReference>
<keyword evidence="5" id="KW-0966">Cell projection</keyword>
<evidence type="ECO:0000256" key="4">
    <source>
        <dbReference type="ARBA" id="ARBA00023212"/>
    </source>
</evidence>
<keyword evidence="2" id="KW-0963">Cytoplasm</keyword>
<evidence type="ECO:0000313" key="6">
    <source>
        <dbReference type="EMBL" id="GFS08564.1"/>
    </source>
</evidence>
<organism evidence="6 7">
    <name type="scientific">Elysia marginata</name>
    <dbReference type="NCBI Taxonomy" id="1093978"/>
    <lineage>
        <taxon>Eukaryota</taxon>
        <taxon>Metazoa</taxon>
        <taxon>Spiralia</taxon>
        <taxon>Lophotrochozoa</taxon>
        <taxon>Mollusca</taxon>
        <taxon>Gastropoda</taxon>
        <taxon>Heterobranchia</taxon>
        <taxon>Euthyneura</taxon>
        <taxon>Panpulmonata</taxon>
        <taxon>Sacoglossa</taxon>
        <taxon>Placobranchoidea</taxon>
        <taxon>Plakobranchidae</taxon>
        <taxon>Elysia</taxon>
    </lineage>
</organism>
<evidence type="ECO:0000313" key="7">
    <source>
        <dbReference type="Proteomes" id="UP000762676"/>
    </source>
</evidence>